<dbReference type="PANTHER" id="PTHR31814:SF2">
    <property type="entry name" value="PHOSPHOMEVALONATE KINASE"/>
    <property type="match status" value="1"/>
</dbReference>
<dbReference type="AlphaFoldDB" id="A0A8K1CCJ4"/>
<dbReference type="Proteomes" id="UP000794436">
    <property type="component" value="Unassembled WGS sequence"/>
</dbReference>
<dbReference type="Gene3D" id="3.30.230.10">
    <property type="match status" value="1"/>
</dbReference>
<evidence type="ECO:0000256" key="1">
    <source>
        <dbReference type="ARBA" id="ARBA00005017"/>
    </source>
</evidence>
<evidence type="ECO:0000256" key="3">
    <source>
        <dbReference type="ARBA" id="ARBA00012958"/>
    </source>
</evidence>
<dbReference type="InterPro" id="IPR016005">
    <property type="entry name" value="Erg8"/>
</dbReference>
<evidence type="ECO:0000313" key="14">
    <source>
        <dbReference type="Proteomes" id="UP000794436"/>
    </source>
</evidence>
<feature type="domain" description="GHMP kinase N-terminal" evidence="12">
    <location>
        <begin position="187"/>
        <end position="253"/>
    </location>
</feature>
<dbReference type="InterPro" id="IPR014721">
    <property type="entry name" value="Ribsml_uS5_D2-typ_fold_subgr"/>
</dbReference>
<evidence type="ECO:0000256" key="9">
    <source>
        <dbReference type="ARBA" id="ARBA00022955"/>
    </source>
</evidence>
<dbReference type="Pfam" id="PF00288">
    <property type="entry name" value="GHMP_kinases_N"/>
    <property type="match status" value="1"/>
</dbReference>
<gene>
    <name evidence="13" type="ORF">Poli38472_000571</name>
</gene>
<evidence type="ECO:0000256" key="6">
    <source>
        <dbReference type="ARBA" id="ARBA00022741"/>
    </source>
</evidence>
<comment type="similarity">
    <text evidence="2">Belongs to the GHMP kinase family. Mevalonate kinase subfamily.</text>
</comment>
<name>A0A8K1CCJ4_PYTOL</name>
<reference evidence="13" key="1">
    <citation type="submission" date="2019-03" db="EMBL/GenBank/DDBJ databases">
        <title>Long read genome sequence of the mycoparasitic Pythium oligandrum ATCC 38472 isolated from sugarbeet rhizosphere.</title>
        <authorList>
            <person name="Gaulin E."/>
        </authorList>
    </citation>
    <scope>NUCLEOTIDE SEQUENCE</scope>
    <source>
        <strain evidence="13">ATCC 38472_TT</strain>
    </source>
</reference>
<evidence type="ECO:0000256" key="8">
    <source>
        <dbReference type="ARBA" id="ARBA00022840"/>
    </source>
</evidence>
<dbReference type="GO" id="GO:0019287">
    <property type="term" value="P:isopentenyl diphosphate biosynthetic process, mevalonate pathway"/>
    <property type="evidence" value="ECO:0007669"/>
    <property type="project" value="UniProtKB-UniPathway"/>
</dbReference>
<evidence type="ECO:0000259" key="12">
    <source>
        <dbReference type="Pfam" id="PF00288"/>
    </source>
</evidence>
<dbReference type="UniPathway" id="UPA00057">
    <property type="reaction ID" value="UER00099"/>
</dbReference>
<sequence>MRNDELTWRRGVRVSAPGKVLLTGAYLILDERHAGLVVGTSARFHATLTTRKAATTTNTTHGFSVCVESPQFAQRIEARVFRKENATQYTVELSEGSDRNAYVEETLLSAVNGIAGMDHETFERACQELHGQHEELHIRLEADNAFYSQAKRLITAGKSLSRRHLEELSEFLPPLMEDLPDGRKTIAKTGLGSSATLVTSLVGALAAFFLGETSRFSSHSDAVDLIHNLAQLSHCFVQRKIGSGFDVAAACYGSQRYSRFSPLVLDRFTSTDHLTPDTIARCVLNPTTWRVAERTKPFVLPANFHLLMGDVSTGSTTVSMVRQVLQWQKTKPEEAQRIIQTLASQNEAVAEAVARLGSISTSEMAQACKQLSTVAADQWSDVNTTIGPMLYDIRTAYQLARRSFREMGELAGVPIEPSEQTQLIDATLAVPGVLIAGVPGAGGYDAVFVLVVDASALVRVEALWLQWTQQHPDNILCPLLCDLSVASGLTIEVV</sequence>
<dbReference type="GO" id="GO:0006694">
    <property type="term" value="P:steroid biosynthetic process"/>
    <property type="evidence" value="ECO:0007669"/>
    <property type="project" value="UniProtKB-KW"/>
</dbReference>
<comment type="caution">
    <text evidence="13">The sequence shown here is derived from an EMBL/GenBank/DDBJ whole genome shotgun (WGS) entry which is preliminary data.</text>
</comment>
<dbReference type="EC" id="2.7.4.2" evidence="3"/>
<organism evidence="13 14">
    <name type="scientific">Pythium oligandrum</name>
    <name type="common">Mycoparasitic fungus</name>
    <dbReference type="NCBI Taxonomy" id="41045"/>
    <lineage>
        <taxon>Eukaryota</taxon>
        <taxon>Sar</taxon>
        <taxon>Stramenopiles</taxon>
        <taxon>Oomycota</taxon>
        <taxon>Peronosporomycetes</taxon>
        <taxon>Pythiales</taxon>
        <taxon>Pythiaceae</taxon>
        <taxon>Pythium</taxon>
    </lineage>
</organism>
<dbReference type="GO" id="GO:0005524">
    <property type="term" value="F:ATP binding"/>
    <property type="evidence" value="ECO:0007669"/>
    <property type="project" value="UniProtKB-KW"/>
</dbReference>
<dbReference type="InterPro" id="IPR020568">
    <property type="entry name" value="Ribosomal_Su5_D2-typ_SF"/>
</dbReference>
<dbReference type="GO" id="GO:0004631">
    <property type="term" value="F:phosphomevalonate kinase activity"/>
    <property type="evidence" value="ECO:0007669"/>
    <property type="project" value="UniProtKB-EC"/>
</dbReference>
<evidence type="ECO:0000256" key="10">
    <source>
        <dbReference type="ARBA" id="ARBA00023098"/>
    </source>
</evidence>
<comment type="pathway">
    <text evidence="1">Isoprenoid biosynthesis; isopentenyl diphosphate biosynthesis via mevalonate pathway; isopentenyl diphosphate from (R)-mevalonate: step 2/3.</text>
</comment>
<keyword evidence="7" id="KW-0418">Kinase</keyword>
<keyword evidence="4" id="KW-0444">Lipid biosynthesis</keyword>
<keyword evidence="5" id="KW-0808">Transferase</keyword>
<dbReference type="PANTHER" id="PTHR31814">
    <property type="match status" value="1"/>
</dbReference>
<keyword evidence="8" id="KW-0067">ATP-binding</keyword>
<evidence type="ECO:0000256" key="5">
    <source>
        <dbReference type="ARBA" id="ARBA00022679"/>
    </source>
</evidence>
<protein>
    <recommendedName>
        <fullName evidence="3">phosphomevalonate kinase</fullName>
        <ecNumber evidence="3">2.7.4.2</ecNumber>
    </recommendedName>
</protein>
<keyword evidence="6" id="KW-0547">Nucleotide-binding</keyword>
<keyword evidence="9" id="KW-0752">Steroid biosynthesis</keyword>
<accession>A0A8K1CCJ4</accession>
<evidence type="ECO:0000256" key="2">
    <source>
        <dbReference type="ARBA" id="ARBA00006495"/>
    </source>
</evidence>
<dbReference type="InterPro" id="IPR035102">
    <property type="entry name" value="Phosphomevalonate_kinase"/>
</dbReference>
<dbReference type="PIRSF" id="PIRSF017288">
    <property type="entry name" value="PMK_GHMP_euk"/>
    <property type="match status" value="1"/>
</dbReference>
<dbReference type="SUPFAM" id="SSF54211">
    <property type="entry name" value="Ribosomal protein S5 domain 2-like"/>
    <property type="match status" value="1"/>
</dbReference>
<proteinExistence type="inferred from homology"/>
<dbReference type="InterPro" id="IPR006204">
    <property type="entry name" value="GHMP_kinase_N_dom"/>
</dbReference>
<dbReference type="OrthoDB" id="10262935at2759"/>
<keyword evidence="11" id="KW-0753">Steroid metabolism</keyword>
<evidence type="ECO:0000256" key="7">
    <source>
        <dbReference type="ARBA" id="ARBA00022777"/>
    </source>
</evidence>
<evidence type="ECO:0000256" key="11">
    <source>
        <dbReference type="ARBA" id="ARBA00023221"/>
    </source>
</evidence>
<evidence type="ECO:0000256" key="4">
    <source>
        <dbReference type="ARBA" id="ARBA00022516"/>
    </source>
</evidence>
<dbReference type="GO" id="GO:0005777">
    <property type="term" value="C:peroxisome"/>
    <property type="evidence" value="ECO:0007669"/>
    <property type="project" value="TreeGrafter"/>
</dbReference>
<keyword evidence="14" id="KW-1185">Reference proteome</keyword>
<dbReference type="EMBL" id="SPLM01000108">
    <property type="protein sequence ID" value="TMW60529.1"/>
    <property type="molecule type" value="Genomic_DNA"/>
</dbReference>
<keyword evidence="10" id="KW-0443">Lipid metabolism</keyword>
<dbReference type="GO" id="GO:0010142">
    <property type="term" value="P:farnesyl diphosphate biosynthetic process, mevalonate pathway"/>
    <property type="evidence" value="ECO:0007669"/>
    <property type="project" value="TreeGrafter"/>
</dbReference>
<evidence type="ECO:0000313" key="13">
    <source>
        <dbReference type="EMBL" id="TMW60529.1"/>
    </source>
</evidence>